<sequence length="295" mass="34249">MWLPWKLCLIVMLLLHRLLLVYEVTPPPDSTPRQSSPVISDDYPCPPPLRYFVSLNCTQRLCLEFCVAFRSHSSSESLDVDGEDAQAGDKQKRMRSHHRHISSGIRQFFFHWARGLVRKRGSCGKRARTVDGWDFRHAKDMFTNIDVCPMDHLRHNDLTTNGNPYIGLPPVSKPKFDEHMDFNWEETLQEEEFQASIQELLQVILDRDGVIIAVKARPIKGVCWEFMVESVEEQLALLNTCFTHYATEVRREHSVRTEPKDCNEWHQPIREFIDHPDVHIFANHMSGGFASDQPL</sequence>
<keyword evidence="4" id="KW-1185">Reference proteome</keyword>
<dbReference type="AlphaFoldDB" id="A0A165Z9E4"/>
<gene>
    <name evidence="3" type="ORF">EXIGLDRAFT_705020</name>
</gene>
<feature type="region of interest" description="Disordered" evidence="1">
    <location>
        <begin position="77"/>
        <end position="96"/>
    </location>
</feature>
<name>A0A165Z9E4_EXIGL</name>
<proteinExistence type="predicted"/>
<keyword evidence="2" id="KW-0732">Signal</keyword>
<dbReference type="Proteomes" id="UP000077266">
    <property type="component" value="Unassembled WGS sequence"/>
</dbReference>
<feature type="chain" id="PRO_5007869876" evidence="2">
    <location>
        <begin position="24"/>
        <end position="295"/>
    </location>
</feature>
<evidence type="ECO:0000256" key="2">
    <source>
        <dbReference type="SAM" id="SignalP"/>
    </source>
</evidence>
<feature type="signal peptide" evidence="2">
    <location>
        <begin position="1"/>
        <end position="23"/>
    </location>
</feature>
<dbReference type="EMBL" id="KV426468">
    <property type="protein sequence ID" value="KZV80579.1"/>
    <property type="molecule type" value="Genomic_DNA"/>
</dbReference>
<reference evidence="3 4" key="1">
    <citation type="journal article" date="2016" name="Mol. Biol. Evol.">
        <title>Comparative Genomics of Early-Diverging Mushroom-Forming Fungi Provides Insights into the Origins of Lignocellulose Decay Capabilities.</title>
        <authorList>
            <person name="Nagy L.G."/>
            <person name="Riley R."/>
            <person name="Tritt A."/>
            <person name="Adam C."/>
            <person name="Daum C."/>
            <person name="Floudas D."/>
            <person name="Sun H."/>
            <person name="Yadav J.S."/>
            <person name="Pangilinan J."/>
            <person name="Larsson K.H."/>
            <person name="Matsuura K."/>
            <person name="Barry K."/>
            <person name="Labutti K."/>
            <person name="Kuo R."/>
            <person name="Ohm R.A."/>
            <person name="Bhattacharya S.S."/>
            <person name="Shirouzu T."/>
            <person name="Yoshinaga Y."/>
            <person name="Martin F.M."/>
            <person name="Grigoriev I.V."/>
            <person name="Hibbett D.S."/>
        </authorList>
    </citation>
    <scope>NUCLEOTIDE SEQUENCE [LARGE SCALE GENOMIC DNA]</scope>
    <source>
        <strain evidence="3 4">HHB12029</strain>
    </source>
</reference>
<protein>
    <submittedName>
        <fullName evidence="3">Uncharacterized protein</fullName>
    </submittedName>
</protein>
<organism evidence="3 4">
    <name type="scientific">Exidia glandulosa HHB12029</name>
    <dbReference type="NCBI Taxonomy" id="1314781"/>
    <lineage>
        <taxon>Eukaryota</taxon>
        <taxon>Fungi</taxon>
        <taxon>Dikarya</taxon>
        <taxon>Basidiomycota</taxon>
        <taxon>Agaricomycotina</taxon>
        <taxon>Agaricomycetes</taxon>
        <taxon>Auriculariales</taxon>
        <taxon>Exidiaceae</taxon>
        <taxon>Exidia</taxon>
    </lineage>
</organism>
<dbReference type="InParanoid" id="A0A165Z9E4"/>
<evidence type="ECO:0000256" key="1">
    <source>
        <dbReference type="SAM" id="MobiDB-lite"/>
    </source>
</evidence>
<evidence type="ECO:0000313" key="4">
    <source>
        <dbReference type="Proteomes" id="UP000077266"/>
    </source>
</evidence>
<evidence type="ECO:0000313" key="3">
    <source>
        <dbReference type="EMBL" id="KZV80579.1"/>
    </source>
</evidence>
<accession>A0A165Z9E4</accession>